<dbReference type="InterPro" id="IPR021027">
    <property type="entry name" value="Transposase_put_HTH"/>
</dbReference>
<dbReference type="EMBL" id="CP137640">
    <property type="protein sequence ID" value="WVX80368.1"/>
    <property type="molecule type" value="Genomic_DNA"/>
</dbReference>
<sequence length="69" mass="7993">MLVNKAYKFRIFPNKKQIELINKTIGCPRFVFNFFLGKQKDKDALPTGISAKKWYKTVNSQQITGRANV</sequence>
<evidence type="ECO:0000313" key="2">
    <source>
        <dbReference type="EMBL" id="WVX80368.1"/>
    </source>
</evidence>
<evidence type="ECO:0000259" key="1">
    <source>
        <dbReference type="Pfam" id="PF12323"/>
    </source>
</evidence>
<dbReference type="Proteomes" id="UP001357223">
    <property type="component" value="Chromosome"/>
</dbReference>
<dbReference type="Pfam" id="PF12323">
    <property type="entry name" value="HTH_OrfB_IS605"/>
    <property type="match status" value="1"/>
</dbReference>
<name>A0ABZ2CA62_9BACI</name>
<organism evidence="2 3">
    <name type="scientific">Niallia oryzisoli</name>
    <dbReference type="NCBI Taxonomy" id="1737571"/>
    <lineage>
        <taxon>Bacteria</taxon>
        <taxon>Bacillati</taxon>
        <taxon>Bacillota</taxon>
        <taxon>Bacilli</taxon>
        <taxon>Bacillales</taxon>
        <taxon>Bacillaceae</taxon>
        <taxon>Niallia</taxon>
    </lineage>
</organism>
<reference evidence="2 3" key="1">
    <citation type="submission" date="2023-10" db="EMBL/GenBank/DDBJ databases">
        <title>Niallia locisalis sp.nov. isolated from a salt pond sample.</title>
        <authorList>
            <person name="Li X.-J."/>
            <person name="Dong L."/>
        </authorList>
    </citation>
    <scope>NUCLEOTIDE SEQUENCE [LARGE SCALE GENOMIC DNA]</scope>
    <source>
        <strain evidence="2 3">DSM 29761</strain>
    </source>
</reference>
<gene>
    <name evidence="2" type="ORF">R4Z09_24430</name>
</gene>
<accession>A0ABZ2CA62</accession>
<feature type="domain" description="Transposase putative helix-turn-helix" evidence="1">
    <location>
        <begin position="1"/>
        <end position="41"/>
    </location>
</feature>
<evidence type="ECO:0000313" key="3">
    <source>
        <dbReference type="Proteomes" id="UP001357223"/>
    </source>
</evidence>
<proteinExistence type="predicted"/>
<keyword evidence="3" id="KW-1185">Reference proteome</keyword>
<protein>
    <submittedName>
        <fullName evidence="2">Helix-turn-helix domain-containing protein</fullName>
    </submittedName>
</protein>